<dbReference type="Gene3D" id="3.90.1170.50">
    <property type="entry name" value="Aldehyde oxidase/xanthine dehydrogenase, a/b hammerhead"/>
    <property type="match status" value="1"/>
</dbReference>
<dbReference type="InterPro" id="IPR008274">
    <property type="entry name" value="AldOxase/xan_DH_MoCoBD1"/>
</dbReference>
<dbReference type="InterPro" id="IPR037165">
    <property type="entry name" value="AldOxase/xan_DH_Mopterin-bd_sf"/>
</dbReference>
<evidence type="ECO:0000313" key="2">
    <source>
        <dbReference type="EMBL" id="MCP8940958.1"/>
    </source>
</evidence>
<dbReference type="Pfam" id="PF02738">
    <property type="entry name" value="MoCoBD_1"/>
    <property type="match status" value="1"/>
</dbReference>
<dbReference type="SMART" id="SM01008">
    <property type="entry name" value="Ald_Xan_dh_C"/>
    <property type="match status" value="1"/>
</dbReference>
<dbReference type="PIRSF" id="PIRSF036389">
    <property type="entry name" value="IOR_B"/>
    <property type="match status" value="1"/>
</dbReference>
<dbReference type="InterPro" id="IPR052516">
    <property type="entry name" value="N-heterocyclic_Hydroxylase"/>
</dbReference>
<organism evidence="2 3">
    <name type="scientific">Alsobacter ponti</name>
    <dbReference type="NCBI Taxonomy" id="2962936"/>
    <lineage>
        <taxon>Bacteria</taxon>
        <taxon>Pseudomonadati</taxon>
        <taxon>Pseudomonadota</taxon>
        <taxon>Alphaproteobacteria</taxon>
        <taxon>Hyphomicrobiales</taxon>
        <taxon>Alsobacteraceae</taxon>
        <taxon>Alsobacter</taxon>
    </lineage>
</organism>
<dbReference type="PANTHER" id="PTHR47495">
    <property type="entry name" value="ALDEHYDE DEHYDROGENASE"/>
    <property type="match status" value="1"/>
</dbReference>
<dbReference type="EMBL" id="JANCLU010000031">
    <property type="protein sequence ID" value="MCP8940958.1"/>
    <property type="molecule type" value="Genomic_DNA"/>
</dbReference>
<reference evidence="2 3" key="1">
    <citation type="submission" date="2022-07" db="EMBL/GenBank/DDBJ databases">
        <authorList>
            <person name="Li W.-J."/>
            <person name="Deng Q.-Q."/>
        </authorList>
    </citation>
    <scope>NUCLEOTIDE SEQUENCE [LARGE SCALE GENOMIC DNA]</scope>
    <source>
        <strain evidence="2 3">SYSU M60028</strain>
    </source>
</reference>
<gene>
    <name evidence="2" type="ORF">NK718_20735</name>
</gene>
<name>A0ABT1LJ72_9HYPH</name>
<dbReference type="SUPFAM" id="SSF56003">
    <property type="entry name" value="Molybdenum cofactor-binding domain"/>
    <property type="match status" value="2"/>
</dbReference>
<evidence type="ECO:0000313" key="3">
    <source>
        <dbReference type="Proteomes" id="UP001205890"/>
    </source>
</evidence>
<keyword evidence="3" id="KW-1185">Reference proteome</keyword>
<sequence>MTTTLSRRFFLTTAVVAGGGLLLGFNIPTEAEAALAPVQGEGWKPPVGGVEINAWLTIDPQGVVTIRIPHTEMGQGGMTSVAQLVAEELNVPWRNVRAVFADANRNVTRGNEYQDMSTGGSNLVRNRHPHIMQAGASARERLREAAAKRWGVSRADVKAEQGMLSAGGKSGSYGEFASDAAAIKLAEEPKIKKYGDWWLLGKDVPRMDVAVKVNGSAVYPIDVRVPGMAYAAVRACPVPGGKVKSFDAAAIKDRPGVIAVIELKQTKDKLANTDMRSAVAVVADSFYRAKVALDLLPIEWDFGPGAQNSYAKMDSAARALMGQEGKHAEEVRGDPRPILAAGGKTVTGDYSRPYETHVPMSPPAAVADVKPDRIDVWSFTQNVQATLLLAAEQAGRNPKDVFVHGTFQGGAFGNGNAVDITRQAVELSKQVGRPVKVIWSREEDTAQARSRPPIWARFEAVLGDDGLPKAMISRAVAESMQPAYADRGLANMPYTIPHYRYERHVVPTNIPVGPNRAPGNNNNGFTIEQFADELALAGGWDPLEWRLKMTEGNERWQRVLLKLKEVSGFTTKLPKGTGMGIAVIESHGATVGACATVEVSRRGALSIEKILIVSNTGYVINPRAATEQVKGCVAWELSHALYGGLDVRDGRVQNTNFDSYKIMRMPDMPTVESVFAMSQDNWWGGFGETAGPPTPPAVANAIFFATGKRIRSTPILKHDLKWA</sequence>
<dbReference type="InterPro" id="IPR012368">
    <property type="entry name" value="OxRdtase_Mopterin-bd_su_IorB"/>
</dbReference>
<dbReference type="Pfam" id="PF20256">
    <property type="entry name" value="MoCoBD_2"/>
    <property type="match status" value="2"/>
</dbReference>
<dbReference type="PANTHER" id="PTHR47495:SF2">
    <property type="entry name" value="ALDEHYDE DEHYDROGENASE"/>
    <property type="match status" value="1"/>
</dbReference>
<dbReference type="InterPro" id="IPR006311">
    <property type="entry name" value="TAT_signal"/>
</dbReference>
<dbReference type="InterPro" id="IPR046867">
    <property type="entry name" value="AldOxase/xan_DH_MoCoBD2"/>
</dbReference>
<dbReference type="Proteomes" id="UP001205890">
    <property type="component" value="Unassembled WGS sequence"/>
</dbReference>
<protein>
    <submittedName>
        <fullName evidence="2">Molybdopterin-dependent oxidoreductase</fullName>
    </submittedName>
</protein>
<dbReference type="RefSeq" id="WP_254746293.1">
    <property type="nucleotide sequence ID" value="NZ_JANCLU010000031.1"/>
</dbReference>
<comment type="caution">
    <text evidence="2">The sequence shown here is derived from an EMBL/GenBank/DDBJ whole genome shotgun (WGS) entry which is preliminary data.</text>
</comment>
<evidence type="ECO:0000259" key="1">
    <source>
        <dbReference type="SMART" id="SM01008"/>
    </source>
</evidence>
<dbReference type="InterPro" id="IPR000674">
    <property type="entry name" value="Ald_Oxase/Xan_DH_a/b"/>
</dbReference>
<dbReference type="Gene3D" id="3.30.365.10">
    <property type="entry name" value="Aldehyde oxidase/xanthine dehydrogenase, molybdopterin binding domain"/>
    <property type="match status" value="4"/>
</dbReference>
<proteinExistence type="predicted"/>
<dbReference type="PROSITE" id="PS51318">
    <property type="entry name" value="TAT"/>
    <property type="match status" value="1"/>
</dbReference>
<feature type="domain" description="Aldehyde oxidase/xanthine dehydrogenase a/b hammerhead" evidence="1">
    <location>
        <begin position="214"/>
        <end position="304"/>
    </location>
</feature>
<accession>A0ABT1LJ72</accession>